<dbReference type="EMBL" id="CM056741">
    <property type="protein sequence ID" value="KAJ8683944.1"/>
    <property type="molecule type" value="Genomic_DNA"/>
</dbReference>
<dbReference type="Proteomes" id="UP001239111">
    <property type="component" value="Chromosome 1"/>
</dbReference>
<evidence type="ECO:0000313" key="2">
    <source>
        <dbReference type="Proteomes" id="UP001239111"/>
    </source>
</evidence>
<reference evidence="1" key="1">
    <citation type="submission" date="2023-04" db="EMBL/GenBank/DDBJ databases">
        <title>A chromosome-level genome assembly of the parasitoid wasp Eretmocerus hayati.</title>
        <authorList>
            <person name="Zhong Y."/>
            <person name="Liu S."/>
            <person name="Liu Y."/>
        </authorList>
    </citation>
    <scope>NUCLEOTIDE SEQUENCE</scope>
    <source>
        <strain evidence="1">ZJU_SS_LIU_2023</strain>
    </source>
</reference>
<keyword evidence="2" id="KW-1185">Reference proteome</keyword>
<evidence type="ECO:0000313" key="1">
    <source>
        <dbReference type="EMBL" id="KAJ8683944.1"/>
    </source>
</evidence>
<gene>
    <name evidence="1" type="ORF">QAD02_019736</name>
</gene>
<name>A0ACC2PMZ1_9HYME</name>
<sequence>MTPTLSQTLTQHNMATSREAFANSLSGRSPDQLQAIILGLFDEVMSLKPLIGASAQSHSGTPTPPALDPALPSPPSSSPTSSSGTEQTAPFYSPMDTNTQEDSFKTATSGKARKRRRQQNSSSAEDSDSDSSDKESSTAGRSPPPIVICDNLSWPRVQQAIASNNIGIHRAINTSNGVRVFTRTTEDFWTLTQYVESKQLEYTTHQVHKDRELVVVIRGVNQGLSEEQIKEELSKKIPSINRVHRMKNGEKIWPLVAVHLDKSARSSETISDLESLSGLSVKVEVKRKSKFHSAPAVRSSTIHTTIVMPHGSVLSAVAATPPQLVAPKTTSRRSPHAATARANTEPPTEDTPKPPKRPNPPLSRSPNLPQPLRLDLLLPHPVGQPTPPLTQGQQAGALINLHPYTPPHFPSQYFHLLC</sequence>
<protein>
    <submittedName>
        <fullName evidence="1">Uncharacterized protein</fullName>
    </submittedName>
</protein>
<accession>A0ACC2PMZ1</accession>
<organism evidence="1 2">
    <name type="scientific">Eretmocerus hayati</name>
    <dbReference type="NCBI Taxonomy" id="131215"/>
    <lineage>
        <taxon>Eukaryota</taxon>
        <taxon>Metazoa</taxon>
        <taxon>Ecdysozoa</taxon>
        <taxon>Arthropoda</taxon>
        <taxon>Hexapoda</taxon>
        <taxon>Insecta</taxon>
        <taxon>Pterygota</taxon>
        <taxon>Neoptera</taxon>
        <taxon>Endopterygota</taxon>
        <taxon>Hymenoptera</taxon>
        <taxon>Apocrita</taxon>
        <taxon>Proctotrupomorpha</taxon>
        <taxon>Chalcidoidea</taxon>
        <taxon>Aphelinidae</taxon>
        <taxon>Aphelininae</taxon>
        <taxon>Eretmocerus</taxon>
    </lineage>
</organism>
<proteinExistence type="predicted"/>
<comment type="caution">
    <text evidence="1">The sequence shown here is derived from an EMBL/GenBank/DDBJ whole genome shotgun (WGS) entry which is preliminary data.</text>
</comment>